<organism evidence="1 2">
    <name type="scientific">Pyropia yezoensis</name>
    <name type="common">Susabi-nori</name>
    <name type="synonym">Porphyra yezoensis</name>
    <dbReference type="NCBI Taxonomy" id="2788"/>
    <lineage>
        <taxon>Eukaryota</taxon>
        <taxon>Rhodophyta</taxon>
        <taxon>Bangiophyceae</taxon>
        <taxon>Bangiales</taxon>
        <taxon>Bangiaceae</taxon>
        <taxon>Pyropia</taxon>
    </lineage>
</organism>
<keyword evidence="2" id="KW-1185">Reference proteome</keyword>
<sequence>MKDRVDRGGIVYEMARSDIRHRTSTMPPPPPLPPWRAPLAAAIAACTGPLPSVGALATVTPAGTPAVRSVNVRGWPEPSTYTFISDGRSAKAGELAATSATELCFHFPDTREQYRLSGEAVVLGPASRGDDGGRDQGGVGGGAGRDDDPAPPVGARPTAWRGLGASAREWFFWGPPGAPLGTDRPSADAATEGVAADTPPDAFVVVEVQVVRAERLQLGVTPFVRTVYEAGRGEDGGWSAVEVNP</sequence>
<dbReference type="EMBL" id="CM020618">
    <property type="protein sequence ID" value="KAK1859111.1"/>
    <property type="molecule type" value="Genomic_DNA"/>
</dbReference>
<evidence type="ECO:0000313" key="2">
    <source>
        <dbReference type="Proteomes" id="UP000798662"/>
    </source>
</evidence>
<comment type="caution">
    <text evidence="1">The sequence shown here is derived from an EMBL/GenBank/DDBJ whole genome shotgun (WGS) entry which is preliminary data.</text>
</comment>
<evidence type="ECO:0000313" key="1">
    <source>
        <dbReference type="EMBL" id="KAK1859111.1"/>
    </source>
</evidence>
<proteinExistence type="predicted"/>
<accession>A0ACC3BMD3</accession>
<dbReference type="Proteomes" id="UP000798662">
    <property type="component" value="Chromosome 1"/>
</dbReference>
<name>A0ACC3BMD3_PYRYE</name>
<protein>
    <submittedName>
        <fullName evidence="1">Uncharacterized protein</fullName>
    </submittedName>
</protein>
<reference evidence="1" key="1">
    <citation type="submission" date="2019-11" db="EMBL/GenBank/DDBJ databases">
        <title>Nori genome reveals adaptations in red seaweeds to the harsh intertidal environment.</title>
        <authorList>
            <person name="Wang D."/>
            <person name="Mao Y."/>
        </authorList>
    </citation>
    <scope>NUCLEOTIDE SEQUENCE</scope>
    <source>
        <tissue evidence="1">Gametophyte</tissue>
    </source>
</reference>
<gene>
    <name evidence="1" type="ORF">I4F81_001708</name>
</gene>